<dbReference type="Proteomes" id="UP000017842">
    <property type="component" value="Unassembled WGS sequence"/>
</dbReference>
<dbReference type="Pfam" id="PF13689">
    <property type="entry name" value="DUF4154"/>
    <property type="match status" value="1"/>
</dbReference>
<proteinExistence type="predicted"/>
<sequence length="174" mass="19045">MVLIFSASLSADDGNLEYKVKAGYLYNFTKFVTWPEITGATFNLCILGTDPFGAVIDPIEKKSAFDKPIKVIRLDEAIFLSGRDVKIHCRILYISHSSNPKTAFEKLKIGSHATGMLIVGEGDEFVAGGGMIGFVNRDGKIKLQVNLQSVRQTELKISAKLLEIAELVKGGIHD</sequence>
<evidence type="ECO:0000313" key="1">
    <source>
        <dbReference type="EMBL" id="ESS70987.1"/>
    </source>
</evidence>
<dbReference type="EMBL" id="AYLO01000109">
    <property type="protein sequence ID" value="ESS70987.1"/>
    <property type="molecule type" value="Genomic_DNA"/>
</dbReference>
<dbReference type="InterPro" id="IPR025293">
    <property type="entry name" value="YfiR/HmsC-like"/>
</dbReference>
<dbReference type="eggNOG" id="ENOG5030K1F">
    <property type="taxonomic scope" value="Bacteria"/>
</dbReference>
<keyword evidence="2" id="KW-1185">Reference proteome</keyword>
<accession>V5BXL1</accession>
<dbReference type="STRING" id="1116472.MGMO_116c00170"/>
<reference evidence="1 2" key="1">
    <citation type="journal article" date="2013" name="Genome Announc.">
        <title>Draft Genome Sequence of the Methanotrophic Gammaproteobacterium Methyloglobulus morosus DSM 22980 Strain KoM1.</title>
        <authorList>
            <person name="Poehlein A."/>
            <person name="Deutzmann J.S."/>
            <person name="Daniel R."/>
            <person name="Simeonova D.D."/>
        </authorList>
    </citation>
    <scope>NUCLEOTIDE SEQUENCE [LARGE SCALE GENOMIC DNA]</scope>
    <source>
        <strain evidence="1 2">KoM1</strain>
    </source>
</reference>
<gene>
    <name evidence="1" type="ORF">MGMO_116c00170</name>
</gene>
<evidence type="ECO:0000313" key="2">
    <source>
        <dbReference type="Proteomes" id="UP000017842"/>
    </source>
</evidence>
<comment type="caution">
    <text evidence="1">The sequence shown here is derived from an EMBL/GenBank/DDBJ whole genome shotgun (WGS) entry which is preliminary data.</text>
</comment>
<organism evidence="1 2">
    <name type="scientific">Methyloglobulus morosus KoM1</name>
    <dbReference type="NCBI Taxonomy" id="1116472"/>
    <lineage>
        <taxon>Bacteria</taxon>
        <taxon>Pseudomonadati</taxon>
        <taxon>Pseudomonadota</taxon>
        <taxon>Gammaproteobacteria</taxon>
        <taxon>Methylococcales</taxon>
        <taxon>Methylococcaceae</taxon>
        <taxon>Methyloglobulus</taxon>
    </lineage>
</organism>
<protein>
    <recommendedName>
        <fullName evidence="3">Transmembrane protein</fullName>
    </recommendedName>
</protein>
<dbReference type="AlphaFoldDB" id="V5BXL1"/>
<evidence type="ECO:0008006" key="3">
    <source>
        <dbReference type="Google" id="ProtNLM"/>
    </source>
</evidence>
<name>V5BXL1_9GAMM</name>